<dbReference type="VEuPathDB" id="FungiDB:QG37_01964"/>
<evidence type="ECO:0000313" key="1">
    <source>
        <dbReference type="EMBL" id="KNE01090.1"/>
    </source>
</evidence>
<gene>
    <name evidence="1" type="ORF">QG37_01964</name>
</gene>
<dbReference type="EMBL" id="LGST01000016">
    <property type="protein sequence ID" value="KNE01090.1"/>
    <property type="molecule type" value="Genomic_DNA"/>
</dbReference>
<comment type="caution">
    <text evidence="1">The sequence shown here is derived from an EMBL/GenBank/DDBJ whole genome shotgun (WGS) entry which is preliminary data.</text>
</comment>
<reference evidence="2" key="1">
    <citation type="journal article" date="2015" name="BMC Genomics">
        <title>Draft genome of a commonly misdiagnosed multidrug resistant pathogen Candida auris.</title>
        <authorList>
            <person name="Chatterjee S."/>
            <person name="Alampalli S.V."/>
            <person name="Nageshan R.K."/>
            <person name="Chettiar S.T."/>
            <person name="Joshi S."/>
            <person name="Tatu U.S."/>
        </authorList>
    </citation>
    <scope>NUCLEOTIDE SEQUENCE [LARGE SCALE GENOMIC DNA]</scope>
    <source>
        <strain evidence="2">6684</strain>
    </source>
</reference>
<evidence type="ECO:0000313" key="2">
    <source>
        <dbReference type="Proteomes" id="UP000037122"/>
    </source>
</evidence>
<accession>A0A0L0P4E3</accession>
<sequence length="55" mass="6380">MQDDIAMEFFKSHTLPVRLKRSIEDKSILSDPSFIIIGLRRELERKSLTALSEAF</sequence>
<protein>
    <submittedName>
        <fullName evidence="1">Uncharacterized protein</fullName>
    </submittedName>
</protein>
<dbReference type="AlphaFoldDB" id="A0A0L0P4E3"/>
<name>A0A0L0P4E3_CANAR</name>
<proteinExistence type="predicted"/>
<dbReference type="Proteomes" id="UP000037122">
    <property type="component" value="Unassembled WGS sequence"/>
</dbReference>
<organism evidence="1 2">
    <name type="scientific">Candidozyma auris</name>
    <name type="common">Yeast</name>
    <name type="synonym">Candida auris</name>
    <dbReference type="NCBI Taxonomy" id="498019"/>
    <lineage>
        <taxon>Eukaryota</taxon>
        <taxon>Fungi</taxon>
        <taxon>Dikarya</taxon>
        <taxon>Ascomycota</taxon>
        <taxon>Saccharomycotina</taxon>
        <taxon>Pichiomycetes</taxon>
        <taxon>Metschnikowiaceae</taxon>
        <taxon>Candidozyma</taxon>
    </lineage>
</organism>